<gene>
    <name evidence="1" type="ORF">GCM10017567_04250</name>
</gene>
<organism evidence="1 2">
    <name type="scientific">Amycolatopsis bullii</name>
    <dbReference type="NCBI Taxonomy" id="941987"/>
    <lineage>
        <taxon>Bacteria</taxon>
        <taxon>Bacillati</taxon>
        <taxon>Actinomycetota</taxon>
        <taxon>Actinomycetes</taxon>
        <taxon>Pseudonocardiales</taxon>
        <taxon>Pseudonocardiaceae</taxon>
        <taxon>Amycolatopsis</taxon>
    </lineage>
</organism>
<reference evidence="2" key="1">
    <citation type="journal article" date="2019" name="Int. J. Syst. Evol. Microbiol.">
        <title>The Global Catalogue of Microorganisms (GCM) 10K type strain sequencing project: providing services to taxonomists for standard genome sequencing and annotation.</title>
        <authorList>
            <consortium name="The Broad Institute Genomics Platform"/>
            <consortium name="The Broad Institute Genome Sequencing Center for Infectious Disease"/>
            <person name="Wu L."/>
            <person name="Ma J."/>
        </authorList>
    </citation>
    <scope>NUCLEOTIDE SEQUENCE [LARGE SCALE GENOMIC DNA]</scope>
    <source>
        <strain evidence="2">CGMCC 4.7680</strain>
    </source>
</reference>
<sequence>MDGRGYLEKLISDHLGAGRGQPSHGRQLSFDRREIRGVAIGLVAAGALAQEDADRILADLDETLKRSGWLKVAHAEGSASAGFAPVARRVGAERPEWRQAIEEPPTPVLRHVVSLAGRTLEAGELTADLVSLEVWSTFVVLSTARSGVDPRRMRELVHLRTVWRGWDDAGTQYRGTGGGGGSGSHGLLVERRTFEPGPPAEARVLTLAVESPGGQATVEIPLG</sequence>
<name>A0ABQ3JXA7_9PSEU</name>
<dbReference type="Proteomes" id="UP000649955">
    <property type="component" value="Unassembled WGS sequence"/>
</dbReference>
<comment type="caution">
    <text evidence="1">The sequence shown here is derived from an EMBL/GenBank/DDBJ whole genome shotgun (WGS) entry which is preliminary data.</text>
</comment>
<proteinExistence type="predicted"/>
<evidence type="ECO:0000313" key="1">
    <source>
        <dbReference type="EMBL" id="GHF92878.1"/>
    </source>
</evidence>
<accession>A0ABQ3JXA7</accession>
<protein>
    <submittedName>
        <fullName evidence="1">Uncharacterized protein</fullName>
    </submittedName>
</protein>
<keyword evidence="2" id="KW-1185">Reference proteome</keyword>
<evidence type="ECO:0000313" key="2">
    <source>
        <dbReference type="Proteomes" id="UP000649955"/>
    </source>
</evidence>
<dbReference type="RefSeq" id="WP_191306297.1">
    <property type="nucleotide sequence ID" value="NZ_BNAW01000001.1"/>
</dbReference>
<dbReference type="EMBL" id="BNAW01000001">
    <property type="protein sequence ID" value="GHF92878.1"/>
    <property type="molecule type" value="Genomic_DNA"/>
</dbReference>